<dbReference type="Pfam" id="PF01987">
    <property type="entry name" value="AIM24"/>
    <property type="match status" value="1"/>
</dbReference>
<evidence type="ECO:0000313" key="2">
    <source>
        <dbReference type="Proteomes" id="UP000520767"/>
    </source>
</evidence>
<dbReference type="PANTHER" id="PTHR43657:SF1">
    <property type="entry name" value="ALTERED INHERITANCE OF MITOCHONDRIA PROTEIN 24, MITOCHONDRIAL"/>
    <property type="match status" value="1"/>
</dbReference>
<dbReference type="Proteomes" id="UP000520767">
    <property type="component" value="Unassembled WGS sequence"/>
</dbReference>
<keyword evidence="2" id="KW-1185">Reference proteome</keyword>
<dbReference type="EMBL" id="JACHJQ010000003">
    <property type="protein sequence ID" value="MBB4907345.1"/>
    <property type="molecule type" value="Genomic_DNA"/>
</dbReference>
<accession>A0A7W7Q5B7</accession>
<dbReference type="InterPro" id="IPR036983">
    <property type="entry name" value="AIM24_sf"/>
</dbReference>
<protein>
    <submittedName>
        <fullName evidence="1">Uncharacterized protein (TIGR00266 family)</fullName>
    </submittedName>
</protein>
<dbReference type="PANTHER" id="PTHR43657">
    <property type="entry name" value="TRYPTOPHAN RNA-BINDING ATTENUATOR PROTEIN-LIKE PROTEIN"/>
    <property type="match status" value="1"/>
</dbReference>
<gene>
    <name evidence="1" type="ORF">FHR82_003565</name>
</gene>
<dbReference type="InterPro" id="IPR016031">
    <property type="entry name" value="Trp_RNA-bd_attenuator-like_dom"/>
</dbReference>
<dbReference type="SUPFAM" id="SSF51219">
    <property type="entry name" value="TRAP-like"/>
    <property type="match status" value="1"/>
</dbReference>
<name>A0A7W7Q5B7_9PSEU</name>
<reference evidence="1 2" key="1">
    <citation type="submission" date="2020-08" db="EMBL/GenBank/DDBJ databases">
        <title>Genomic Encyclopedia of Type Strains, Phase III (KMG-III): the genomes of soil and plant-associated and newly described type strains.</title>
        <authorList>
            <person name="Whitman W."/>
        </authorList>
    </citation>
    <scope>NUCLEOTIDE SEQUENCE [LARGE SCALE GENOMIC DNA]</scope>
    <source>
        <strain evidence="1 2">CECT 8960</strain>
    </source>
</reference>
<proteinExistence type="predicted"/>
<dbReference type="Gene3D" id="3.60.160.10">
    <property type="entry name" value="Mitochondrial biogenesis AIM24"/>
    <property type="match status" value="1"/>
</dbReference>
<evidence type="ECO:0000313" key="1">
    <source>
        <dbReference type="EMBL" id="MBB4907345.1"/>
    </source>
</evidence>
<dbReference type="InterPro" id="IPR002838">
    <property type="entry name" value="AIM24"/>
</dbReference>
<sequence length="231" mass="24394">MRARLHPDRFTITEGTVQVRTRHTPAFGVARLLLAPGEAVQADYASMIATSYGVVVDVRARGGSRSRSARAVFTAPAEGGWVDVAPALPGDVYTLELDGVNGWCVSRGCWLAAPSTVRTDPQWSGFRNLFGAETGFVEHVSGVGALVLSACGTLDVVTLDQGELITVDPAYLLAYSELTQSRLRAVSQSMPQAVRTGEGLLLDFAGPGQLLIQTRNPRAMGAVLGAPGNGR</sequence>
<comment type="caution">
    <text evidence="1">The sequence shown here is derived from an EMBL/GenBank/DDBJ whole genome shotgun (WGS) entry which is preliminary data.</text>
</comment>
<organism evidence="1 2">
    <name type="scientific">Actinophytocola algeriensis</name>
    <dbReference type="NCBI Taxonomy" id="1768010"/>
    <lineage>
        <taxon>Bacteria</taxon>
        <taxon>Bacillati</taxon>
        <taxon>Actinomycetota</taxon>
        <taxon>Actinomycetes</taxon>
        <taxon>Pseudonocardiales</taxon>
        <taxon>Pseudonocardiaceae</taxon>
    </lineage>
</organism>
<dbReference type="AlphaFoldDB" id="A0A7W7Q5B7"/>